<evidence type="ECO:0000259" key="9">
    <source>
        <dbReference type="Pfam" id="PF04444"/>
    </source>
</evidence>
<dbReference type="Pfam" id="PF00775">
    <property type="entry name" value="Dioxygenase_C"/>
    <property type="match status" value="1"/>
</dbReference>
<reference evidence="12" key="1">
    <citation type="journal article" date="2019" name="Int. J. Syst. Evol. Microbiol.">
        <title>The Global Catalogue of Microorganisms (GCM) 10K type strain sequencing project: providing services to taxonomists for standard genome sequencing and annotation.</title>
        <authorList>
            <consortium name="The Broad Institute Genomics Platform"/>
            <consortium name="The Broad Institute Genome Sequencing Center for Infectious Disease"/>
            <person name="Wu L."/>
            <person name="Ma J."/>
        </authorList>
    </citation>
    <scope>NUCLEOTIDE SEQUENCE [LARGE SCALE GENOMIC DNA]</scope>
    <source>
        <strain evidence="12">CGMCC 4.7020</strain>
    </source>
</reference>
<dbReference type="Gene3D" id="1.20.1090.10">
    <property type="entry name" value="Dehydroquinate synthase-like - alpha domain"/>
    <property type="match status" value="1"/>
</dbReference>
<comment type="cofactor">
    <cofactor evidence="1">
        <name>Fe(3+)</name>
        <dbReference type="ChEBI" id="CHEBI:29034"/>
    </cofactor>
</comment>
<dbReference type="SUPFAM" id="SSF56796">
    <property type="entry name" value="Dehydroquinate synthase-like"/>
    <property type="match status" value="1"/>
</dbReference>
<dbReference type="InterPro" id="IPR034786">
    <property type="entry name" value="MAR"/>
</dbReference>
<evidence type="ECO:0000259" key="10">
    <source>
        <dbReference type="Pfam" id="PF25137"/>
    </source>
</evidence>
<feature type="domain" description="Fe-containing alcohol dehydrogenase-like C-terminal" evidence="10">
    <location>
        <begin position="165"/>
        <end position="346"/>
    </location>
</feature>
<comment type="caution">
    <text evidence="11">The sequence shown here is derived from an EMBL/GenBank/DDBJ whole genome shotgun (WGS) entry which is preliminary data.</text>
</comment>
<organism evidence="11 12">
    <name type="scientific">Streptomyces kaempferi</name>
    <dbReference type="NCBI Taxonomy" id="333725"/>
    <lineage>
        <taxon>Bacteria</taxon>
        <taxon>Bacillati</taxon>
        <taxon>Actinomycetota</taxon>
        <taxon>Actinomycetes</taxon>
        <taxon>Kitasatosporales</taxon>
        <taxon>Streptomycetaceae</taxon>
        <taxon>Streptomyces</taxon>
    </lineage>
</organism>
<dbReference type="PANTHER" id="PTHR33711:SF7">
    <property type="entry name" value="INTRADIOL RING-CLEAVAGE DIOXYGENASES DOMAIN-CONTAINING PROTEIN-RELATED"/>
    <property type="match status" value="1"/>
</dbReference>
<proteinExistence type="inferred from homology"/>
<dbReference type="SUPFAM" id="SSF49482">
    <property type="entry name" value="Aromatic compound dioxygenase"/>
    <property type="match status" value="1"/>
</dbReference>
<dbReference type="InterPro" id="IPR056798">
    <property type="entry name" value="ADH_Fe_C"/>
</dbReference>
<feature type="domain" description="Alcohol dehydrogenase iron-type/glycerol dehydrogenase GldA" evidence="7">
    <location>
        <begin position="10"/>
        <end position="152"/>
    </location>
</feature>
<dbReference type="RefSeq" id="WP_381240045.1">
    <property type="nucleotide sequence ID" value="NZ_JBHSKH010000079.1"/>
</dbReference>
<dbReference type="Pfam" id="PF00465">
    <property type="entry name" value="Fe-ADH"/>
    <property type="match status" value="1"/>
</dbReference>
<evidence type="ECO:0000256" key="1">
    <source>
        <dbReference type="ARBA" id="ARBA00001965"/>
    </source>
</evidence>
<dbReference type="InterPro" id="IPR001670">
    <property type="entry name" value="ADH_Fe/GldA"/>
</dbReference>
<dbReference type="InterPro" id="IPR015889">
    <property type="entry name" value="Intradiol_dOase_core"/>
</dbReference>
<dbReference type="InterPro" id="IPR050770">
    <property type="entry name" value="Intradiol_RC_Dioxygenase"/>
</dbReference>
<feature type="domain" description="Catechol dioxygenase N-terminal" evidence="9">
    <location>
        <begin position="377"/>
        <end position="448"/>
    </location>
</feature>
<accession>A0ABW3XTM8</accession>
<evidence type="ECO:0000313" key="12">
    <source>
        <dbReference type="Proteomes" id="UP001597058"/>
    </source>
</evidence>
<dbReference type="InterPro" id="IPR000627">
    <property type="entry name" value="Intradiol_dOase_C"/>
</dbReference>
<keyword evidence="5" id="KW-0560">Oxidoreductase</keyword>
<feature type="domain" description="Intradiol ring-cleavage dioxygenases" evidence="8">
    <location>
        <begin position="457"/>
        <end position="613"/>
    </location>
</feature>
<name>A0ABW3XTM8_9ACTN</name>
<dbReference type="PANTHER" id="PTHR33711">
    <property type="entry name" value="DIOXYGENASE, PUTATIVE (AFU_ORTHOLOGUE AFUA_2G02910)-RELATED"/>
    <property type="match status" value="1"/>
</dbReference>
<sequence length="642" mass="68380">MRTFVHTSHPARVVFGSGTVGRLTEEVRRLGGKRVLLVSGPALDEAAQHVREALGGLVIAEFDGAVMHTPVEVTEQALTVVREAGADCLVSVGGGSTTGLSKALALRTGLPQVVVPTTYAGSEITPVLGETRDGRKITQSSAAILPETVIYDVDLTLSLPLPTSITSSVNAMAHAVEALYSVDANPATDHQALEAISRIARALPRLAADPADRGARADLLMAAWLAGTCLATVGMALHHKMCHTLGGSFDLPHAETHTVLLPHVLAYNAPSDPDVMRRIAQALDVPDAASGLYDLVASLGGPTSLRELGMPESGLADAAELALATPYPNPRDLTREGIEGLLTDAWNGRRPEGPATTATVLAQLTEQVVASFAQAPDARLRDLLSGLVRHLHAYVTEHDVTESEWSYAIDYLTRTGQLSSPTRQEFVLLSDVLGISSAVDVLTNSRTPETTPSAVLGPFYVEGPPEAEHGSDISAGLPGTPLWVDVTIADTTGEPLKDAVVDVWQANEDGFYDVQLPDQEGPVLRGRLRTDADGRLTFWSILPSHYPIPGDGPVGQMLDAVGRHHYRAPHVHFMISAPGHRRLITQLFVADGSHLDSDTVFGVKDPLIVDFASRTGPAPAGRVPDGEWRQLKHTFHIARMVD</sequence>
<dbReference type="InterPro" id="IPR007535">
    <property type="entry name" value="Catechol_dOase_N"/>
</dbReference>
<evidence type="ECO:0000256" key="2">
    <source>
        <dbReference type="ARBA" id="ARBA00007825"/>
    </source>
</evidence>
<dbReference type="CDD" id="cd08177">
    <property type="entry name" value="MAR"/>
    <property type="match status" value="1"/>
</dbReference>
<keyword evidence="12" id="KW-1185">Reference proteome</keyword>
<evidence type="ECO:0000259" key="8">
    <source>
        <dbReference type="Pfam" id="PF00775"/>
    </source>
</evidence>
<keyword evidence="4" id="KW-0223">Dioxygenase</keyword>
<dbReference type="Pfam" id="PF04444">
    <property type="entry name" value="Dioxygenase_N"/>
    <property type="match status" value="1"/>
</dbReference>
<protein>
    <submittedName>
        <fullName evidence="11">Maleylacetate reductase and hydroxyquinol 1,2-dioxygenase domain-containing protein</fullName>
    </submittedName>
</protein>
<gene>
    <name evidence="11" type="ORF">ACFQ5X_45210</name>
</gene>
<evidence type="ECO:0000256" key="5">
    <source>
        <dbReference type="ARBA" id="ARBA00023002"/>
    </source>
</evidence>
<dbReference type="Gene3D" id="2.60.130.10">
    <property type="entry name" value="Aromatic compound dioxygenase"/>
    <property type="match status" value="1"/>
</dbReference>
<keyword evidence="6" id="KW-0408">Iron</keyword>
<evidence type="ECO:0000256" key="4">
    <source>
        <dbReference type="ARBA" id="ARBA00022964"/>
    </source>
</evidence>
<dbReference type="EMBL" id="JBHTMM010000147">
    <property type="protein sequence ID" value="MFD1312936.1"/>
    <property type="molecule type" value="Genomic_DNA"/>
</dbReference>
<evidence type="ECO:0000256" key="3">
    <source>
        <dbReference type="ARBA" id="ARBA00022723"/>
    </source>
</evidence>
<dbReference type="Gene3D" id="3.40.50.1970">
    <property type="match status" value="1"/>
</dbReference>
<dbReference type="Pfam" id="PF25137">
    <property type="entry name" value="ADH_Fe_C"/>
    <property type="match status" value="1"/>
</dbReference>
<keyword evidence="3" id="KW-0479">Metal-binding</keyword>
<dbReference type="Proteomes" id="UP001597058">
    <property type="component" value="Unassembled WGS sequence"/>
</dbReference>
<evidence type="ECO:0000259" key="7">
    <source>
        <dbReference type="Pfam" id="PF00465"/>
    </source>
</evidence>
<evidence type="ECO:0000313" key="11">
    <source>
        <dbReference type="EMBL" id="MFD1312936.1"/>
    </source>
</evidence>
<comment type="similarity">
    <text evidence="2">Belongs to the intradiol ring-cleavage dioxygenase family.</text>
</comment>
<evidence type="ECO:0000256" key="6">
    <source>
        <dbReference type="ARBA" id="ARBA00023004"/>
    </source>
</evidence>